<feature type="region of interest" description="Disordered" evidence="1">
    <location>
        <begin position="56"/>
        <end position="196"/>
    </location>
</feature>
<evidence type="ECO:0000313" key="3">
    <source>
        <dbReference type="Proteomes" id="UP000735302"/>
    </source>
</evidence>
<feature type="compositionally biased region" description="Polar residues" evidence="1">
    <location>
        <begin position="425"/>
        <end position="440"/>
    </location>
</feature>
<protein>
    <submittedName>
        <fullName evidence="2">Uncharacterized protein</fullName>
    </submittedName>
</protein>
<feature type="region of interest" description="Disordered" evidence="1">
    <location>
        <begin position="390"/>
        <end position="442"/>
    </location>
</feature>
<proteinExistence type="predicted"/>
<feature type="compositionally biased region" description="Low complexity" evidence="1">
    <location>
        <begin position="140"/>
        <end position="152"/>
    </location>
</feature>
<accession>A0AAV4B2Q1</accession>
<keyword evidence="3" id="KW-1185">Reference proteome</keyword>
<feature type="compositionally biased region" description="Low complexity" evidence="1">
    <location>
        <begin position="77"/>
        <end position="106"/>
    </location>
</feature>
<feature type="compositionally biased region" description="Acidic residues" evidence="1">
    <location>
        <begin position="390"/>
        <end position="401"/>
    </location>
</feature>
<dbReference type="AlphaFoldDB" id="A0AAV4B2Q1"/>
<dbReference type="Proteomes" id="UP000735302">
    <property type="component" value="Unassembled WGS sequence"/>
</dbReference>
<dbReference type="EMBL" id="BLXT01004479">
    <property type="protein sequence ID" value="GFO12939.1"/>
    <property type="molecule type" value="Genomic_DNA"/>
</dbReference>
<feature type="compositionally biased region" description="Pro residues" evidence="1">
    <location>
        <begin position="177"/>
        <end position="195"/>
    </location>
</feature>
<name>A0AAV4B2Q1_9GAST</name>
<feature type="region of interest" description="Disordered" evidence="1">
    <location>
        <begin position="325"/>
        <end position="353"/>
    </location>
</feature>
<comment type="caution">
    <text evidence="2">The sequence shown here is derived from an EMBL/GenBank/DDBJ whole genome shotgun (WGS) entry which is preliminary data.</text>
</comment>
<reference evidence="2 3" key="1">
    <citation type="journal article" date="2021" name="Elife">
        <title>Chloroplast acquisition without the gene transfer in kleptoplastic sea slugs, Plakobranchus ocellatus.</title>
        <authorList>
            <person name="Maeda T."/>
            <person name="Takahashi S."/>
            <person name="Yoshida T."/>
            <person name="Shimamura S."/>
            <person name="Takaki Y."/>
            <person name="Nagai Y."/>
            <person name="Toyoda A."/>
            <person name="Suzuki Y."/>
            <person name="Arimoto A."/>
            <person name="Ishii H."/>
            <person name="Satoh N."/>
            <person name="Nishiyama T."/>
            <person name="Hasebe M."/>
            <person name="Maruyama T."/>
            <person name="Minagawa J."/>
            <person name="Obokata J."/>
            <person name="Shigenobu S."/>
        </authorList>
    </citation>
    <scope>NUCLEOTIDE SEQUENCE [LARGE SCALE GENOMIC DNA]</scope>
</reference>
<organism evidence="2 3">
    <name type="scientific">Plakobranchus ocellatus</name>
    <dbReference type="NCBI Taxonomy" id="259542"/>
    <lineage>
        <taxon>Eukaryota</taxon>
        <taxon>Metazoa</taxon>
        <taxon>Spiralia</taxon>
        <taxon>Lophotrochozoa</taxon>
        <taxon>Mollusca</taxon>
        <taxon>Gastropoda</taxon>
        <taxon>Heterobranchia</taxon>
        <taxon>Euthyneura</taxon>
        <taxon>Panpulmonata</taxon>
        <taxon>Sacoglossa</taxon>
        <taxon>Placobranchoidea</taxon>
        <taxon>Plakobranchidae</taxon>
        <taxon>Plakobranchus</taxon>
    </lineage>
</organism>
<feature type="compositionally biased region" description="Pro residues" evidence="1">
    <location>
        <begin position="107"/>
        <end position="121"/>
    </location>
</feature>
<gene>
    <name evidence="2" type="ORF">PoB_003944400</name>
</gene>
<evidence type="ECO:0000313" key="2">
    <source>
        <dbReference type="EMBL" id="GFO12939.1"/>
    </source>
</evidence>
<sequence>MSCNYYRVTPEPPRAETYGFKKVTQDELVNIVSRLSKLTYNSRVHTVEAHKAHNYRQIHSAPPPRSPTHCPRRRLSTPNPNTITATTATTTTTTTTPTPNPINNDLPPTPSPNTPNSPAPPAAISDLAPDASKEADEADTTATTNENNINADSNTAMENNKDTIDEENSINASEPSTPAPLLPQPPPLLPPPPIPFAERKLTEKELKRFLRRIQRPTRAYVRSRTDYVPEEDDEIMAGDDFSTFNAVGRSRRPLTATERKKAFFLMSRPTTASRAKSSVECAFCPANDEEELKANRDLTLPFRYPHAPEEKVLKADEASSVVTRVSSPTRASLRGSGPPCYRSTPDYDSVRGQHPSLPLVSGLARTPTVSQIVNRLHYGNRRRVVVVVREEEDEREESLQDGEDRRGSRGTSEDEAEQRRRKNSARQQRQLTGNLRQAQNGRRGYHGYYTAATPITAWS</sequence>
<evidence type="ECO:0000256" key="1">
    <source>
        <dbReference type="SAM" id="MobiDB-lite"/>
    </source>
</evidence>